<dbReference type="Pfam" id="PF14472">
    <property type="entry name" value="DUF4429"/>
    <property type="match status" value="2"/>
</dbReference>
<proteinExistence type="predicted"/>
<dbReference type="InterPro" id="IPR027860">
    <property type="entry name" value="DUF4429"/>
</dbReference>
<evidence type="ECO:0000313" key="3">
    <source>
        <dbReference type="EMBL" id="EID52708.1"/>
    </source>
</evidence>
<gene>
    <name evidence="3" type="ORF">SacxiDRAFT_0432</name>
</gene>
<protein>
    <recommendedName>
        <fullName evidence="2">DUF4429 domain-containing protein</fullName>
    </recommendedName>
</protein>
<dbReference type="HOGENOM" id="CLU_082127_0_0_11"/>
<dbReference type="STRING" id="882086.SacxiDRAFT_0432"/>
<dbReference type="Proteomes" id="UP000004691">
    <property type="component" value="Unassembled WGS sequence"/>
</dbReference>
<evidence type="ECO:0000259" key="2">
    <source>
        <dbReference type="Pfam" id="PF14472"/>
    </source>
</evidence>
<accession>I0UXV5</accession>
<feature type="domain" description="DUF4429" evidence="2">
    <location>
        <begin position="20"/>
        <end position="114"/>
    </location>
</feature>
<feature type="region of interest" description="Disordered" evidence="1">
    <location>
        <begin position="240"/>
        <end position="262"/>
    </location>
</feature>
<feature type="domain" description="DUF4429" evidence="2">
    <location>
        <begin position="147"/>
        <end position="234"/>
    </location>
</feature>
<reference evidence="3 4" key="1">
    <citation type="submission" date="2012-01" db="EMBL/GenBank/DDBJ databases">
        <title>Improved High-Quality Draft sequence of Saccharomonospora xinjiangensis XJ-54.</title>
        <authorList>
            <consortium name="US DOE Joint Genome Institute"/>
            <person name="Lucas S."/>
            <person name="Han J."/>
            <person name="Lapidus A."/>
            <person name="Cheng J.-F."/>
            <person name="Goodwin L."/>
            <person name="Pitluck S."/>
            <person name="Peters L."/>
            <person name="Mikhailova N."/>
            <person name="Teshima H."/>
            <person name="Detter J.C."/>
            <person name="Han C."/>
            <person name="Tapia R."/>
            <person name="Land M."/>
            <person name="Hauser L."/>
            <person name="Kyrpides N."/>
            <person name="Ivanova N."/>
            <person name="Pagani I."/>
            <person name="Brambilla E.-M."/>
            <person name="Klenk H.-P."/>
            <person name="Woyke T."/>
        </authorList>
    </citation>
    <scope>NUCLEOTIDE SEQUENCE [LARGE SCALE GENOMIC DNA]</scope>
    <source>
        <strain evidence="3 4">XJ-54</strain>
    </source>
</reference>
<sequence>MPGLLYPASMAEINSPFGTWKFDGDVLRITPGSHRRVHKLRRTLGEMELPLTAVAGVSFEQGRKSGRLRVRLKDGADPLSLVARGNLPDNADPYQLTVEPGQQQAAEYLVDAVRFTPRPDGDPVSFTRFALPGPALPVTASVSEGVVSCDGNRVLIEWGWQAAEAKRKLGRTELSLDTVEGVDWRPSAGLTDGLLRLRPRGVPVTLPPESDPHCVRLVWGTENELLTVLVAAAVAARLPHPNAPTEPANARQESTPPQGGLTDVDEVLRRIRELGELHRDGVLDETEFATAKQALLRRLSD</sequence>
<keyword evidence="4" id="KW-1185">Reference proteome</keyword>
<evidence type="ECO:0000313" key="4">
    <source>
        <dbReference type="Proteomes" id="UP000004691"/>
    </source>
</evidence>
<dbReference type="EMBL" id="JH636049">
    <property type="protein sequence ID" value="EID52708.1"/>
    <property type="molecule type" value="Genomic_DNA"/>
</dbReference>
<evidence type="ECO:0000256" key="1">
    <source>
        <dbReference type="SAM" id="MobiDB-lite"/>
    </source>
</evidence>
<dbReference type="AlphaFoldDB" id="I0UXV5"/>
<dbReference type="eggNOG" id="ENOG5030PSG">
    <property type="taxonomic scope" value="Bacteria"/>
</dbReference>
<name>I0UXV5_9PSEU</name>
<organism evidence="3 4">
    <name type="scientific">Saccharomonospora xinjiangensis XJ-54</name>
    <dbReference type="NCBI Taxonomy" id="882086"/>
    <lineage>
        <taxon>Bacteria</taxon>
        <taxon>Bacillati</taxon>
        <taxon>Actinomycetota</taxon>
        <taxon>Actinomycetes</taxon>
        <taxon>Pseudonocardiales</taxon>
        <taxon>Pseudonocardiaceae</taxon>
        <taxon>Saccharomonospora</taxon>
    </lineage>
</organism>